<evidence type="ECO:0000313" key="3">
    <source>
        <dbReference type="Proteomes" id="UP001548713"/>
    </source>
</evidence>
<comment type="caution">
    <text evidence="2">The sequence shown here is derived from an EMBL/GenBank/DDBJ whole genome shotgun (WGS) entry which is preliminary data.</text>
</comment>
<organism evidence="2 3">
    <name type="scientific">Novosphingobium kalidii</name>
    <dbReference type="NCBI Taxonomy" id="3230299"/>
    <lineage>
        <taxon>Bacteria</taxon>
        <taxon>Pseudomonadati</taxon>
        <taxon>Pseudomonadota</taxon>
        <taxon>Alphaproteobacteria</taxon>
        <taxon>Sphingomonadales</taxon>
        <taxon>Sphingomonadaceae</taxon>
        <taxon>Novosphingobium</taxon>
    </lineage>
</organism>
<dbReference type="Proteomes" id="UP001548713">
    <property type="component" value="Unassembled WGS sequence"/>
</dbReference>
<keyword evidence="2" id="KW-0808">Transferase</keyword>
<dbReference type="Pfam" id="PF13692">
    <property type="entry name" value="Glyco_trans_1_4"/>
    <property type="match status" value="1"/>
</dbReference>
<dbReference type="GO" id="GO:0016757">
    <property type="term" value="F:glycosyltransferase activity"/>
    <property type="evidence" value="ECO:0007669"/>
    <property type="project" value="UniProtKB-KW"/>
</dbReference>
<dbReference type="SUPFAM" id="SSF53756">
    <property type="entry name" value="UDP-Glycosyltransferase/glycogen phosphorylase"/>
    <property type="match status" value="1"/>
</dbReference>
<dbReference type="Gene3D" id="3.40.50.2000">
    <property type="entry name" value="Glycogen Phosphorylase B"/>
    <property type="match status" value="2"/>
</dbReference>
<dbReference type="EC" id="2.4.-.-" evidence="2"/>
<reference evidence="2 3" key="1">
    <citation type="submission" date="2024-07" db="EMBL/GenBank/DDBJ databases">
        <title>Novosphingobium kalidii RD2P27.</title>
        <authorList>
            <person name="Sun J.-Q."/>
        </authorList>
    </citation>
    <scope>NUCLEOTIDE SEQUENCE [LARGE SCALE GENOMIC DNA]</scope>
    <source>
        <strain evidence="2 3">RD2P27</strain>
    </source>
</reference>
<gene>
    <name evidence="2" type="ORF">ABVV53_02815</name>
</gene>
<dbReference type="InterPro" id="IPR028098">
    <property type="entry name" value="Glyco_trans_4-like_N"/>
</dbReference>
<evidence type="ECO:0000259" key="1">
    <source>
        <dbReference type="Pfam" id="PF13579"/>
    </source>
</evidence>
<accession>A0ABV2CXT5</accession>
<protein>
    <submittedName>
        <fullName evidence="2">Glycosyltransferase</fullName>
        <ecNumber evidence="2">2.4.-.-</ecNumber>
    </submittedName>
</protein>
<dbReference type="EMBL" id="JBEWLY010000007">
    <property type="protein sequence ID" value="MET1754401.1"/>
    <property type="molecule type" value="Genomic_DNA"/>
</dbReference>
<dbReference type="Pfam" id="PF13579">
    <property type="entry name" value="Glyco_trans_4_4"/>
    <property type="match status" value="1"/>
</dbReference>
<evidence type="ECO:0000313" key="2">
    <source>
        <dbReference type="EMBL" id="MET1754401.1"/>
    </source>
</evidence>
<keyword evidence="2" id="KW-0328">Glycosyltransferase</keyword>
<name>A0ABV2CXT5_9SPHN</name>
<sequence length="376" mass="40190">MRILHVAESVKGGCGTYLDQLVGAQLADSAIQNVHAIVPDAHVSQLANIPLERLTLFRSQGRSPASLMALWRAVQQVTQTFRPDCVHLHSTFAGAIGRLGFASRRPRPSIVYCAHGWAFDMEGSAARRTIMASAERALAFGCEGIIAISGHERRRAIEVGIAPERIVTVLNGIVDLPPPPPPRPGSVRKVLFIGRLDRQKGIDVLLSAIDGLHDRVSLRIIGASVVGDQALTHSPRAGVDLLGWCDEAGIQEELAWADCVVVPSRWEGFGLVAVEAMRAGRAVIASKAGGLPEVIEDGVTGWLVRPEDPAELRSVLLSLSHAQLVDAGAAGRQRFVRRFTIDRTTTALNAVYTQAIAMRSSISHALPHAASAQAAG</sequence>
<proteinExistence type="predicted"/>
<dbReference type="RefSeq" id="WP_353982805.1">
    <property type="nucleotide sequence ID" value="NZ_JBEWLY010000007.1"/>
</dbReference>
<keyword evidence="3" id="KW-1185">Reference proteome</keyword>
<dbReference type="PANTHER" id="PTHR12526:SF630">
    <property type="entry name" value="GLYCOSYLTRANSFERASE"/>
    <property type="match status" value="1"/>
</dbReference>
<feature type="domain" description="Glycosyltransferase subfamily 4-like N-terminal" evidence="1">
    <location>
        <begin position="12"/>
        <end position="172"/>
    </location>
</feature>
<dbReference type="PANTHER" id="PTHR12526">
    <property type="entry name" value="GLYCOSYLTRANSFERASE"/>
    <property type="match status" value="1"/>
</dbReference>